<dbReference type="AlphaFoldDB" id="A0A177AZS0"/>
<evidence type="ECO:0000313" key="2">
    <source>
        <dbReference type="Proteomes" id="UP000078046"/>
    </source>
</evidence>
<comment type="caution">
    <text evidence="1">The sequence shown here is derived from an EMBL/GenBank/DDBJ whole genome shotgun (WGS) entry which is preliminary data.</text>
</comment>
<protein>
    <submittedName>
        <fullName evidence="1">Uncharacterized protein</fullName>
    </submittedName>
</protein>
<accession>A0A177AZS0</accession>
<evidence type="ECO:0000313" key="1">
    <source>
        <dbReference type="EMBL" id="OAF67518.1"/>
    </source>
</evidence>
<dbReference type="EMBL" id="LWCA01000640">
    <property type="protein sequence ID" value="OAF67518.1"/>
    <property type="molecule type" value="Genomic_DNA"/>
</dbReference>
<dbReference type="Proteomes" id="UP000078046">
    <property type="component" value="Unassembled WGS sequence"/>
</dbReference>
<proteinExistence type="predicted"/>
<gene>
    <name evidence="1" type="ORF">A3Q56_04747</name>
</gene>
<name>A0A177AZS0_9BILA</name>
<organism evidence="1 2">
    <name type="scientific">Intoshia linei</name>
    <dbReference type="NCBI Taxonomy" id="1819745"/>
    <lineage>
        <taxon>Eukaryota</taxon>
        <taxon>Metazoa</taxon>
        <taxon>Spiralia</taxon>
        <taxon>Lophotrochozoa</taxon>
        <taxon>Mesozoa</taxon>
        <taxon>Orthonectida</taxon>
        <taxon>Rhopaluridae</taxon>
        <taxon>Intoshia</taxon>
    </lineage>
</organism>
<keyword evidence="2" id="KW-1185">Reference proteome</keyword>
<sequence length="156" mass="18383">MNEYPDILSSKKPIRTIKIKKDSSIDELYEYNVNDSDYAEYVESNCLSQSEIDNSIADLNLSIEKSEYLSKKLKQHKLVEKNVTSTFHRLRNRIYSRFYIENDGLFYCNDVDHLMIALKIKYKVSDCTIQKYIVASLTCEIMFVFSIFESVSENRR</sequence>
<reference evidence="1 2" key="1">
    <citation type="submission" date="2016-04" db="EMBL/GenBank/DDBJ databases">
        <title>The genome of Intoshia linei affirms orthonectids as highly simplified spiralians.</title>
        <authorList>
            <person name="Mikhailov K.V."/>
            <person name="Slusarev G.S."/>
            <person name="Nikitin M.A."/>
            <person name="Logacheva M.D."/>
            <person name="Penin A."/>
            <person name="Aleoshin V."/>
            <person name="Panchin Y.V."/>
        </authorList>
    </citation>
    <scope>NUCLEOTIDE SEQUENCE [LARGE SCALE GENOMIC DNA]</scope>
    <source>
        <strain evidence="1">Intl2013</strain>
        <tissue evidence="1">Whole animal</tissue>
    </source>
</reference>